<evidence type="ECO:0000259" key="8">
    <source>
        <dbReference type="PROSITE" id="PS50048"/>
    </source>
</evidence>
<comment type="subcellular location">
    <subcellularLocation>
        <location evidence="1">Nucleus</location>
    </subcellularLocation>
</comment>
<dbReference type="SMART" id="SM00066">
    <property type="entry name" value="GAL4"/>
    <property type="match status" value="1"/>
</dbReference>
<dbReference type="InterPro" id="IPR036864">
    <property type="entry name" value="Zn2-C6_fun-type_DNA-bd_sf"/>
</dbReference>
<evidence type="ECO:0000256" key="6">
    <source>
        <dbReference type="ARBA" id="ARBA00023163"/>
    </source>
</evidence>
<sequence>MADSSSDRISDSAMTVPLVAARAISADGIPSYPSDIPLLRSCENCRRKKRKCSGNKPTCTRCKAQGETCVYRPTARFFKPRHSETTARKRASVSDPCHTIAKGRQRTKAVQKKTLSIHEQTLAPADLMLRTPEIDMSQSLLLQGGPLPLSPAAYTGAPDLVSLVTDGLSYMSTASVDEISHMSASPEMPLNPDFSFASPSTVLTPGPALAGSPNLVPTALQVQQQQQQQQQQIFQNSMAAATVALAGTPSTTPTSSVFPADYSQLLASALTQPANLAAASLAASCAMTASPDNLITPMLYSPPRSAQASIRSNVGECSPYMLYTAQNPTVPSLPSGQNLLGAQAAMATSAVAMVPGNAALVINATMPQSSNLFPEWFA</sequence>
<dbReference type="PROSITE" id="PS00463">
    <property type="entry name" value="ZN2_CY6_FUNGAL_1"/>
    <property type="match status" value="1"/>
</dbReference>
<protein>
    <recommendedName>
        <fullName evidence="8">Zn(2)-C6 fungal-type domain-containing protein</fullName>
    </recommendedName>
</protein>
<dbReference type="PANTHER" id="PTHR31313:SF81">
    <property type="entry name" value="TY1 ENHANCER ACTIVATOR"/>
    <property type="match status" value="1"/>
</dbReference>
<evidence type="ECO:0000313" key="10">
    <source>
        <dbReference type="Proteomes" id="UP000193922"/>
    </source>
</evidence>
<dbReference type="InterPro" id="IPR051615">
    <property type="entry name" value="Transcr_Regulatory_Elem"/>
</dbReference>
<dbReference type="Gene3D" id="4.10.240.10">
    <property type="entry name" value="Zn(2)-C6 fungal-type DNA-binding domain"/>
    <property type="match status" value="1"/>
</dbReference>
<dbReference type="RefSeq" id="XP_040744771.1">
    <property type="nucleotide sequence ID" value="XM_040889706.1"/>
</dbReference>
<feature type="domain" description="Zn(2)-C6 fungal-type" evidence="8">
    <location>
        <begin position="41"/>
        <end position="71"/>
    </location>
</feature>
<dbReference type="SUPFAM" id="SSF57701">
    <property type="entry name" value="Zn2/Cys6 DNA-binding domain"/>
    <property type="match status" value="1"/>
</dbReference>
<keyword evidence="3" id="KW-0862">Zinc</keyword>
<evidence type="ECO:0000256" key="4">
    <source>
        <dbReference type="ARBA" id="ARBA00023015"/>
    </source>
</evidence>
<dbReference type="Pfam" id="PF00172">
    <property type="entry name" value="Zn_clus"/>
    <property type="match status" value="1"/>
</dbReference>
<dbReference type="AlphaFoldDB" id="A0A1Y1WDE6"/>
<keyword evidence="2" id="KW-0479">Metal-binding</keyword>
<dbReference type="GO" id="GO:0003677">
    <property type="term" value="F:DNA binding"/>
    <property type="evidence" value="ECO:0007669"/>
    <property type="project" value="UniProtKB-KW"/>
</dbReference>
<dbReference type="Proteomes" id="UP000193922">
    <property type="component" value="Unassembled WGS sequence"/>
</dbReference>
<dbReference type="CDD" id="cd00067">
    <property type="entry name" value="GAL4"/>
    <property type="match status" value="1"/>
</dbReference>
<keyword evidence="10" id="KW-1185">Reference proteome</keyword>
<dbReference type="PROSITE" id="PS50048">
    <property type="entry name" value="ZN2_CY6_FUNGAL_2"/>
    <property type="match status" value="1"/>
</dbReference>
<comment type="caution">
    <text evidence="9">The sequence shown here is derived from an EMBL/GenBank/DDBJ whole genome shotgun (WGS) entry which is preliminary data.</text>
</comment>
<name>A0A1Y1WDE6_9FUNG</name>
<reference evidence="9 10" key="1">
    <citation type="submission" date="2016-07" db="EMBL/GenBank/DDBJ databases">
        <title>Pervasive Adenine N6-methylation of Active Genes in Fungi.</title>
        <authorList>
            <consortium name="DOE Joint Genome Institute"/>
            <person name="Mondo S.J."/>
            <person name="Dannebaum R.O."/>
            <person name="Kuo R.C."/>
            <person name="Labutti K."/>
            <person name="Haridas S."/>
            <person name="Kuo A."/>
            <person name="Salamov A."/>
            <person name="Ahrendt S.R."/>
            <person name="Lipzen A."/>
            <person name="Sullivan W."/>
            <person name="Andreopoulos W.B."/>
            <person name="Clum A."/>
            <person name="Lindquist E."/>
            <person name="Daum C."/>
            <person name="Ramamoorthy G.K."/>
            <person name="Gryganskyi A."/>
            <person name="Culley D."/>
            <person name="Magnuson J.K."/>
            <person name="James T.Y."/>
            <person name="O'Malley M.A."/>
            <person name="Stajich J.E."/>
            <person name="Spatafora J.W."/>
            <person name="Visel A."/>
            <person name="Grigoriev I.V."/>
        </authorList>
    </citation>
    <scope>NUCLEOTIDE SEQUENCE [LARGE SCALE GENOMIC DNA]</scope>
    <source>
        <strain evidence="9 10">ATCC 12442</strain>
    </source>
</reference>
<dbReference type="OrthoDB" id="2123952at2759"/>
<dbReference type="GO" id="GO:0000981">
    <property type="term" value="F:DNA-binding transcription factor activity, RNA polymerase II-specific"/>
    <property type="evidence" value="ECO:0007669"/>
    <property type="project" value="InterPro"/>
</dbReference>
<keyword evidence="5" id="KW-0238">DNA-binding</keyword>
<evidence type="ECO:0000256" key="5">
    <source>
        <dbReference type="ARBA" id="ARBA00023125"/>
    </source>
</evidence>
<keyword evidence="7" id="KW-0539">Nucleus</keyword>
<keyword evidence="4" id="KW-0805">Transcription regulation</keyword>
<dbReference type="InterPro" id="IPR001138">
    <property type="entry name" value="Zn2Cys6_DnaBD"/>
</dbReference>
<proteinExistence type="predicted"/>
<organism evidence="9 10">
    <name type="scientific">Linderina pennispora</name>
    <dbReference type="NCBI Taxonomy" id="61395"/>
    <lineage>
        <taxon>Eukaryota</taxon>
        <taxon>Fungi</taxon>
        <taxon>Fungi incertae sedis</taxon>
        <taxon>Zoopagomycota</taxon>
        <taxon>Kickxellomycotina</taxon>
        <taxon>Kickxellomycetes</taxon>
        <taxon>Kickxellales</taxon>
        <taxon>Kickxellaceae</taxon>
        <taxon>Linderina</taxon>
    </lineage>
</organism>
<evidence type="ECO:0000256" key="1">
    <source>
        <dbReference type="ARBA" id="ARBA00004123"/>
    </source>
</evidence>
<dbReference type="GeneID" id="63806354"/>
<evidence type="ECO:0000256" key="7">
    <source>
        <dbReference type="ARBA" id="ARBA00023242"/>
    </source>
</evidence>
<dbReference type="PANTHER" id="PTHR31313">
    <property type="entry name" value="TY1 ENHANCER ACTIVATOR"/>
    <property type="match status" value="1"/>
</dbReference>
<keyword evidence="6" id="KW-0804">Transcription</keyword>
<evidence type="ECO:0000313" key="9">
    <source>
        <dbReference type="EMBL" id="ORX71256.1"/>
    </source>
</evidence>
<evidence type="ECO:0000256" key="3">
    <source>
        <dbReference type="ARBA" id="ARBA00022833"/>
    </source>
</evidence>
<dbReference type="EMBL" id="MCFD01000004">
    <property type="protein sequence ID" value="ORX71256.1"/>
    <property type="molecule type" value="Genomic_DNA"/>
</dbReference>
<dbReference type="GO" id="GO:0005634">
    <property type="term" value="C:nucleus"/>
    <property type="evidence" value="ECO:0007669"/>
    <property type="project" value="UniProtKB-SubCell"/>
</dbReference>
<accession>A0A1Y1WDE6</accession>
<dbReference type="GO" id="GO:0008270">
    <property type="term" value="F:zinc ion binding"/>
    <property type="evidence" value="ECO:0007669"/>
    <property type="project" value="InterPro"/>
</dbReference>
<gene>
    <name evidence="9" type="ORF">DL89DRAFT_282709</name>
</gene>
<evidence type="ECO:0000256" key="2">
    <source>
        <dbReference type="ARBA" id="ARBA00022723"/>
    </source>
</evidence>